<dbReference type="Proteomes" id="UP000717696">
    <property type="component" value="Unassembled WGS sequence"/>
</dbReference>
<keyword evidence="4 5" id="KW-0472">Membrane</keyword>
<evidence type="ECO:0000313" key="7">
    <source>
        <dbReference type="Proteomes" id="UP000717696"/>
    </source>
</evidence>
<dbReference type="GO" id="GO:0005351">
    <property type="term" value="F:carbohydrate:proton symporter activity"/>
    <property type="evidence" value="ECO:0007669"/>
    <property type="project" value="TreeGrafter"/>
</dbReference>
<reference evidence="6" key="1">
    <citation type="journal article" date="2021" name="Nat. Commun.">
        <title>Genetic determinants of endophytism in the Arabidopsis root mycobiome.</title>
        <authorList>
            <person name="Mesny F."/>
            <person name="Miyauchi S."/>
            <person name="Thiergart T."/>
            <person name="Pickel B."/>
            <person name="Atanasova L."/>
            <person name="Karlsson M."/>
            <person name="Huettel B."/>
            <person name="Barry K.W."/>
            <person name="Haridas S."/>
            <person name="Chen C."/>
            <person name="Bauer D."/>
            <person name="Andreopoulos W."/>
            <person name="Pangilinan J."/>
            <person name="LaButti K."/>
            <person name="Riley R."/>
            <person name="Lipzen A."/>
            <person name="Clum A."/>
            <person name="Drula E."/>
            <person name="Henrissat B."/>
            <person name="Kohler A."/>
            <person name="Grigoriev I.V."/>
            <person name="Martin F.M."/>
            <person name="Hacquard S."/>
        </authorList>
    </citation>
    <scope>NUCLEOTIDE SEQUENCE</scope>
    <source>
        <strain evidence="6">MPI-CAGE-AT-0021</strain>
    </source>
</reference>
<sequence length="118" mass="13156">LGLYKMPFTQLIRSHMECFQLANIRRTLGVALHICAQQLAGLSFLNTYANLFFKQIGFTNAFLITTIMCSIQLLTAICLIFLTDGFGRRKMVFAAVIICACTLLGIDILAFVIKMKAV</sequence>
<organism evidence="6 7">
    <name type="scientific">Dactylonectria estremocensis</name>
    <dbReference type="NCBI Taxonomy" id="1079267"/>
    <lineage>
        <taxon>Eukaryota</taxon>
        <taxon>Fungi</taxon>
        <taxon>Dikarya</taxon>
        <taxon>Ascomycota</taxon>
        <taxon>Pezizomycotina</taxon>
        <taxon>Sordariomycetes</taxon>
        <taxon>Hypocreomycetidae</taxon>
        <taxon>Hypocreales</taxon>
        <taxon>Nectriaceae</taxon>
        <taxon>Dactylonectria</taxon>
    </lineage>
</organism>
<accession>A0A9P9FCU9</accession>
<dbReference type="EMBL" id="JAGMUU010000002">
    <property type="protein sequence ID" value="KAH7159402.1"/>
    <property type="molecule type" value="Genomic_DNA"/>
</dbReference>
<dbReference type="InterPro" id="IPR050360">
    <property type="entry name" value="MFS_Sugar_Transporters"/>
</dbReference>
<evidence type="ECO:0000313" key="6">
    <source>
        <dbReference type="EMBL" id="KAH7159402.1"/>
    </source>
</evidence>
<evidence type="ECO:0000256" key="3">
    <source>
        <dbReference type="ARBA" id="ARBA00022989"/>
    </source>
</evidence>
<comment type="caution">
    <text evidence="6">The sequence shown here is derived from an EMBL/GenBank/DDBJ whole genome shotgun (WGS) entry which is preliminary data.</text>
</comment>
<gene>
    <name evidence="6" type="ORF">B0J13DRAFT_433373</name>
</gene>
<dbReference type="OrthoDB" id="2544694at2759"/>
<feature type="non-terminal residue" evidence="6">
    <location>
        <position position="1"/>
    </location>
</feature>
<feature type="transmembrane region" description="Helical" evidence="5">
    <location>
        <begin position="30"/>
        <end position="49"/>
    </location>
</feature>
<feature type="transmembrane region" description="Helical" evidence="5">
    <location>
        <begin position="61"/>
        <end position="82"/>
    </location>
</feature>
<evidence type="ECO:0000256" key="2">
    <source>
        <dbReference type="ARBA" id="ARBA00022692"/>
    </source>
</evidence>
<evidence type="ECO:0008006" key="8">
    <source>
        <dbReference type="Google" id="ProtNLM"/>
    </source>
</evidence>
<name>A0A9P9FCU9_9HYPO</name>
<dbReference type="Gene3D" id="1.20.1250.20">
    <property type="entry name" value="MFS general substrate transporter like domains"/>
    <property type="match status" value="1"/>
</dbReference>
<dbReference type="GO" id="GO:0016020">
    <property type="term" value="C:membrane"/>
    <property type="evidence" value="ECO:0007669"/>
    <property type="project" value="UniProtKB-SubCell"/>
</dbReference>
<evidence type="ECO:0000256" key="4">
    <source>
        <dbReference type="ARBA" id="ARBA00023136"/>
    </source>
</evidence>
<comment type="subcellular location">
    <subcellularLocation>
        <location evidence="1">Membrane</location>
        <topology evidence="1">Multi-pass membrane protein</topology>
    </subcellularLocation>
</comment>
<protein>
    <recommendedName>
        <fullName evidence="8">Major facilitator superfamily (MFS) profile domain-containing protein</fullName>
    </recommendedName>
</protein>
<feature type="transmembrane region" description="Helical" evidence="5">
    <location>
        <begin position="91"/>
        <end position="113"/>
    </location>
</feature>
<dbReference type="AlphaFoldDB" id="A0A9P9FCU9"/>
<dbReference type="SUPFAM" id="SSF103473">
    <property type="entry name" value="MFS general substrate transporter"/>
    <property type="match status" value="1"/>
</dbReference>
<dbReference type="PANTHER" id="PTHR48022">
    <property type="entry name" value="PLASTIDIC GLUCOSE TRANSPORTER 4"/>
    <property type="match status" value="1"/>
</dbReference>
<dbReference type="InterPro" id="IPR036259">
    <property type="entry name" value="MFS_trans_sf"/>
</dbReference>
<dbReference type="PANTHER" id="PTHR48022:SF2">
    <property type="entry name" value="PLASTIDIC GLUCOSE TRANSPORTER 4"/>
    <property type="match status" value="1"/>
</dbReference>
<evidence type="ECO:0000256" key="1">
    <source>
        <dbReference type="ARBA" id="ARBA00004141"/>
    </source>
</evidence>
<keyword evidence="2 5" id="KW-0812">Transmembrane</keyword>
<evidence type="ECO:0000256" key="5">
    <source>
        <dbReference type="SAM" id="Phobius"/>
    </source>
</evidence>
<dbReference type="Pfam" id="PF00083">
    <property type="entry name" value="Sugar_tr"/>
    <property type="match status" value="1"/>
</dbReference>
<dbReference type="InterPro" id="IPR005828">
    <property type="entry name" value="MFS_sugar_transport-like"/>
</dbReference>
<proteinExistence type="predicted"/>
<keyword evidence="7" id="KW-1185">Reference proteome</keyword>
<keyword evidence="3 5" id="KW-1133">Transmembrane helix</keyword>